<proteinExistence type="predicted"/>
<dbReference type="EMBL" id="KR029603">
    <property type="protein sequence ID" value="AKH48390.1"/>
    <property type="molecule type" value="Genomic_DNA"/>
</dbReference>
<reference evidence="2" key="2">
    <citation type="submission" date="2015-03" db="EMBL/GenBank/DDBJ databases">
        <authorList>
            <person name="Chow C.-E.T."/>
            <person name="Winget D.M."/>
            <person name="White R.A.III."/>
            <person name="Hallam S.J."/>
            <person name="Suttle C.A."/>
        </authorList>
    </citation>
    <scope>NUCLEOTIDE SEQUENCE</scope>
    <source>
        <strain evidence="2">Oxic1_8</strain>
    </source>
</reference>
<name>A0A0F7L933_9VIRU</name>
<evidence type="ECO:0000256" key="1">
    <source>
        <dbReference type="SAM" id="MobiDB-lite"/>
    </source>
</evidence>
<feature type="region of interest" description="Disordered" evidence="1">
    <location>
        <begin position="1"/>
        <end position="75"/>
    </location>
</feature>
<organism evidence="2">
    <name type="scientific">uncultured marine virus</name>
    <dbReference type="NCBI Taxonomy" id="186617"/>
    <lineage>
        <taxon>Viruses</taxon>
        <taxon>environmental samples</taxon>
    </lineage>
</organism>
<feature type="compositionally biased region" description="Basic and acidic residues" evidence="1">
    <location>
        <begin position="1"/>
        <end position="16"/>
    </location>
</feature>
<dbReference type="GO" id="GO:0006508">
    <property type="term" value="P:proteolysis"/>
    <property type="evidence" value="ECO:0007669"/>
    <property type="project" value="UniProtKB-KW"/>
</dbReference>
<accession>A0A0F7L933</accession>
<keyword evidence="2" id="KW-0645">Protease</keyword>
<protein>
    <submittedName>
        <fullName evidence="2">Protease subunit of ATP-dependent protease</fullName>
    </submittedName>
</protein>
<reference evidence="2" key="1">
    <citation type="journal article" date="2015" name="Front. Microbiol.">
        <title>Combining genomic sequencing methods to explore viral diversity and reveal potential virus-host interactions.</title>
        <authorList>
            <person name="Chow C.E."/>
            <person name="Winget D.M."/>
            <person name="White R.A.III."/>
            <person name="Hallam S.J."/>
            <person name="Suttle C.A."/>
        </authorList>
    </citation>
    <scope>NUCLEOTIDE SEQUENCE</scope>
    <source>
        <strain evidence="2">Oxic1_8</strain>
    </source>
</reference>
<evidence type="ECO:0000313" key="2">
    <source>
        <dbReference type="EMBL" id="AKH48390.1"/>
    </source>
</evidence>
<feature type="compositionally biased region" description="Basic residues" evidence="1">
    <location>
        <begin position="52"/>
        <end position="64"/>
    </location>
</feature>
<keyword evidence="2" id="KW-0378">Hydrolase</keyword>
<dbReference type="GO" id="GO:0008233">
    <property type="term" value="F:peptidase activity"/>
    <property type="evidence" value="ECO:0007669"/>
    <property type="project" value="UniProtKB-KW"/>
</dbReference>
<sequence>MRRSGDRRERLVDGASRRRRILRTTESDRTASPRRAVGHHQRTTDRPISRRQFARRRTTRRTHGFRTLAIRSRGR</sequence>